<feature type="domain" description="Gamma tubulin complex component C-terminal" evidence="7">
    <location>
        <begin position="568"/>
        <end position="942"/>
    </location>
</feature>
<feature type="compositionally biased region" description="Acidic residues" evidence="6">
    <location>
        <begin position="322"/>
        <end position="343"/>
    </location>
</feature>
<reference evidence="9" key="1">
    <citation type="submission" date="2022-07" db="EMBL/GenBank/DDBJ databases">
        <title>Phylogenomic reconstructions and comparative analyses of Kickxellomycotina fungi.</title>
        <authorList>
            <person name="Reynolds N.K."/>
            <person name="Stajich J.E."/>
            <person name="Barry K."/>
            <person name="Grigoriev I.V."/>
            <person name="Crous P."/>
            <person name="Smith M.E."/>
        </authorList>
    </citation>
    <scope>NUCLEOTIDE SEQUENCE</scope>
    <source>
        <strain evidence="9">CBS 109367</strain>
    </source>
</reference>
<dbReference type="InterPro" id="IPR040457">
    <property type="entry name" value="GCP_C"/>
</dbReference>
<keyword evidence="3 5" id="KW-0493">Microtubule</keyword>
<evidence type="ECO:0000259" key="8">
    <source>
        <dbReference type="Pfam" id="PF17681"/>
    </source>
</evidence>
<evidence type="ECO:0000313" key="10">
    <source>
        <dbReference type="Proteomes" id="UP001151516"/>
    </source>
</evidence>
<dbReference type="GO" id="GO:0051225">
    <property type="term" value="P:spindle assembly"/>
    <property type="evidence" value="ECO:0007669"/>
    <property type="project" value="TreeGrafter"/>
</dbReference>
<evidence type="ECO:0000256" key="1">
    <source>
        <dbReference type="ARBA" id="ARBA00010337"/>
    </source>
</evidence>
<dbReference type="PANTHER" id="PTHR19302:SF13">
    <property type="entry name" value="GAMMA-TUBULIN COMPLEX COMPONENT 2"/>
    <property type="match status" value="1"/>
</dbReference>
<dbReference type="EMBL" id="JANBTX010000092">
    <property type="protein sequence ID" value="KAJ2686848.1"/>
    <property type="molecule type" value="Genomic_DNA"/>
</dbReference>
<name>A0A9W8L4P9_9FUNG</name>
<dbReference type="GO" id="GO:0000922">
    <property type="term" value="C:spindle pole"/>
    <property type="evidence" value="ECO:0007669"/>
    <property type="project" value="InterPro"/>
</dbReference>
<evidence type="ECO:0000256" key="6">
    <source>
        <dbReference type="SAM" id="MobiDB-lite"/>
    </source>
</evidence>
<evidence type="ECO:0000256" key="2">
    <source>
        <dbReference type="ARBA" id="ARBA00022490"/>
    </source>
</evidence>
<evidence type="ECO:0000313" key="9">
    <source>
        <dbReference type="EMBL" id="KAJ2686848.1"/>
    </source>
</evidence>
<dbReference type="GO" id="GO:0031122">
    <property type="term" value="P:cytoplasmic microtubule organization"/>
    <property type="evidence" value="ECO:0007669"/>
    <property type="project" value="TreeGrafter"/>
</dbReference>
<dbReference type="GO" id="GO:0000930">
    <property type="term" value="C:gamma-tubulin complex"/>
    <property type="evidence" value="ECO:0007669"/>
    <property type="project" value="UniProtKB-ARBA"/>
</dbReference>
<feature type="region of interest" description="Disordered" evidence="6">
    <location>
        <begin position="23"/>
        <end position="73"/>
    </location>
</feature>
<protein>
    <recommendedName>
        <fullName evidence="5">Spindle pole body component</fullName>
    </recommendedName>
</protein>
<sequence>MSNHDYEYGDEFVEVRRPNFSSFTHAGELDSDRDFMSGVRRARRDRTDSVTFTPQDSYGEPTHSETGDSAEDAPYFSTKHHQFESSFRSIRGRERAPLAPRLWDIRNTQEVERESSEQLQQTAYDSEVEMCPLPFDQHELAIIEDIISLLMGVSGRYISFRHSMGSYVWRMAMSVDDALIAPMWINPTLALMANKILPLVLMHKRVDYFTNVYARRRAGVVNQALCAAMGTVLKEYYSMVSTLENLARTSTDTSPYTLHQMWNHLYPHVQTFERLVQLIAAIQAKDLPQAKKPKADDSEHDLDGFTTLADKKALSDAGMGDNADDDMAGSDYESDVEDGESEGTEAELFVVRGGYTLNIISDMIKMRGGDVSSRQLYEFLLAKASVPFLHMLSHWLRTGELEDSKPSNPGGEFMVASDSMGISSRTFIDTEAQDNFAGSTPVDPQSLAFVSVPELTPGFLQPYAVKIVRTGEYLNILRACGVDLRTLGNVTQAGSSLSSASSLLPPPSSQLMAEPMAIGAESQTTQESVLHGLFNPQTLTREIESAYLRANQGLFDVLFKDGRMMAYMAAVKHYLLFEKSDFLTHFLDLAKFEISRQPKDMSANRLQSFLDLALLNPASVSHDDPLKEIVKVSLESVDLLDAIKVITGDTGGEASMPLSTQVPPRDSLGGMTFLGTSIVSDNFLTGDLFIALRLQIPFPISIVLDREALEKYKTLSRLLLALKQTEQNLVASWLVNLKLEDPRVELRSATGKEAKLETMHRNVFLRIHTIRHRILISVQQILYYCFWDVIEPLWQKMIVLMKEAKTVDELTKIHMHHLDQMFQQCGLTAAKLPRTIVELLKRANKFTGTVYKLISSKSPLSRFTGSSLGQNTVSGRLLTEMNRDSAADIDSQLAYLKSALDKLDQLDKYWMDQLKIVLGALNHYARKFEESFLNLAVRLDCNRRDTAY</sequence>
<dbReference type="InterPro" id="IPR041470">
    <property type="entry name" value="GCP_N"/>
</dbReference>
<dbReference type="GO" id="GO:0000278">
    <property type="term" value="P:mitotic cell cycle"/>
    <property type="evidence" value="ECO:0007669"/>
    <property type="project" value="TreeGrafter"/>
</dbReference>
<dbReference type="InterPro" id="IPR042241">
    <property type="entry name" value="GCP_C_sf"/>
</dbReference>
<dbReference type="GO" id="GO:0043015">
    <property type="term" value="F:gamma-tubulin binding"/>
    <property type="evidence" value="ECO:0007669"/>
    <property type="project" value="InterPro"/>
</dbReference>
<comment type="caution">
    <text evidence="9">The sequence shown here is derived from an EMBL/GenBank/DDBJ whole genome shotgun (WGS) entry which is preliminary data.</text>
</comment>
<evidence type="ECO:0000256" key="4">
    <source>
        <dbReference type="ARBA" id="ARBA00023212"/>
    </source>
</evidence>
<evidence type="ECO:0000259" key="7">
    <source>
        <dbReference type="Pfam" id="PF04130"/>
    </source>
</evidence>
<evidence type="ECO:0000256" key="3">
    <source>
        <dbReference type="ARBA" id="ARBA00022701"/>
    </source>
</evidence>
<dbReference type="PANTHER" id="PTHR19302">
    <property type="entry name" value="GAMMA TUBULIN COMPLEX PROTEIN"/>
    <property type="match status" value="1"/>
</dbReference>
<dbReference type="GO" id="GO:0005816">
    <property type="term" value="C:spindle pole body"/>
    <property type="evidence" value="ECO:0007669"/>
    <property type="project" value="UniProtKB-ARBA"/>
</dbReference>
<keyword evidence="2 5" id="KW-0963">Cytoplasm</keyword>
<dbReference type="OrthoDB" id="2192946at2759"/>
<comment type="subcellular location">
    <subcellularLocation>
        <location evidence="5">Cytoplasm</location>
        <location evidence="5">Cytoskeleton</location>
        <location evidence="5">Microtubule organizing center</location>
    </subcellularLocation>
</comment>
<dbReference type="GO" id="GO:0005874">
    <property type="term" value="C:microtubule"/>
    <property type="evidence" value="ECO:0007669"/>
    <property type="project" value="UniProtKB-KW"/>
</dbReference>
<dbReference type="Pfam" id="PF04130">
    <property type="entry name" value="GCP_C_terminal"/>
    <property type="match status" value="1"/>
</dbReference>
<evidence type="ECO:0000256" key="5">
    <source>
        <dbReference type="RuleBase" id="RU363050"/>
    </source>
</evidence>
<keyword evidence="4 5" id="KW-0206">Cytoskeleton</keyword>
<dbReference type="Proteomes" id="UP001151516">
    <property type="component" value="Unassembled WGS sequence"/>
</dbReference>
<gene>
    <name evidence="9" type="primary">alp4</name>
    <name evidence="9" type="ORF">IWW39_003340</name>
</gene>
<dbReference type="InterPro" id="IPR007259">
    <property type="entry name" value="GCP"/>
</dbReference>
<dbReference type="GO" id="GO:0007020">
    <property type="term" value="P:microtubule nucleation"/>
    <property type="evidence" value="ECO:0007669"/>
    <property type="project" value="InterPro"/>
</dbReference>
<feature type="domain" description="Gamma tubulin complex component protein N-terminal" evidence="8">
    <location>
        <begin position="143"/>
        <end position="560"/>
    </location>
</feature>
<dbReference type="AlphaFoldDB" id="A0A9W8L4P9"/>
<keyword evidence="10" id="KW-1185">Reference proteome</keyword>
<dbReference type="GO" id="GO:0051321">
    <property type="term" value="P:meiotic cell cycle"/>
    <property type="evidence" value="ECO:0007669"/>
    <property type="project" value="TreeGrafter"/>
</dbReference>
<dbReference type="GO" id="GO:0051011">
    <property type="term" value="F:microtubule minus-end binding"/>
    <property type="evidence" value="ECO:0007669"/>
    <property type="project" value="TreeGrafter"/>
</dbReference>
<comment type="similarity">
    <text evidence="1 5">Belongs to the TUBGCP family.</text>
</comment>
<accession>A0A9W8L4P9</accession>
<organism evidence="9 10">
    <name type="scientific">Coemansia spiralis</name>
    <dbReference type="NCBI Taxonomy" id="417178"/>
    <lineage>
        <taxon>Eukaryota</taxon>
        <taxon>Fungi</taxon>
        <taxon>Fungi incertae sedis</taxon>
        <taxon>Zoopagomycota</taxon>
        <taxon>Kickxellomycotina</taxon>
        <taxon>Kickxellomycetes</taxon>
        <taxon>Kickxellales</taxon>
        <taxon>Kickxellaceae</taxon>
        <taxon>Coemansia</taxon>
    </lineage>
</organism>
<dbReference type="Pfam" id="PF17681">
    <property type="entry name" value="GCP_N_terminal"/>
    <property type="match status" value="1"/>
</dbReference>
<feature type="region of interest" description="Disordered" evidence="6">
    <location>
        <begin position="316"/>
        <end position="343"/>
    </location>
</feature>
<dbReference type="Gene3D" id="1.20.120.1900">
    <property type="entry name" value="Gamma-tubulin complex, C-terminal domain"/>
    <property type="match status" value="1"/>
</dbReference>
<proteinExistence type="inferred from homology"/>